<name>A0A6C0CSA9_9ZZZZ</name>
<evidence type="ECO:0008006" key="5">
    <source>
        <dbReference type="Google" id="ProtNLM"/>
    </source>
</evidence>
<comment type="subcellular location">
    <subcellularLocation>
        <location evidence="1">Membrane</location>
    </subcellularLocation>
</comment>
<evidence type="ECO:0000256" key="2">
    <source>
        <dbReference type="ARBA" id="ARBA00023136"/>
    </source>
</evidence>
<dbReference type="GO" id="GO:0016020">
    <property type="term" value="C:membrane"/>
    <property type="evidence" value="ECO:0007669"/>
    <property type="project" value="UniProtKB-SubCell"/>
</dbReference>
<dbReference type="Pfam" id="PF02991">
    <property type="entry name" value="ATG8"/>
    <property type="match status" value="1"/>
</dbReference>
<accession>A0A6C0CSA9</accession>
<dbReference type="EMBL" id="MN739468">
    <property type="protein sequence ID" value="QHT06375.1"/>
    <property type="molecule type" value="Genomic_DNA"/>
</dbReference>
<dbReference type="PANTHER" id="PTHR10969">
    <property type="entry name" value="MICROTUBULE-ASSOCIATED PROTEINS 1A/1B LIGHT CHAIN 3-RELATED"/>
    <property type="match status" value="1"/>
</dbReference>
<sequence>MAFRDRFSFAKRYDEAHRIMQKYPERVPIICEKDRRSVDIPDIDRKKYLVPMDLSIANFMYVIRKRIKVTPEKSIYLFIDNHVMPATGQLLSQIYNEYKDEDGFLYIKYAGESTFG</sequence>
<keyword evidence="2" id="KW-0472">Membrane</keyword>
<protein>
    <recommendedName>
        <fullName evidence="5">Autophagy-related protein</fullName>
    </recommendedName>
</protein>
<dbReference type="Gene3D" id="3.10.20.90">
    <property type="entry name" value="Phosphatidylinositol 3-kinase Catalytic Subunit, Chain A, domain 1"/>
    <property type="match status" value="1"/>
</dbReference>
<dbReference type="SUPFAM" id="SSF54236">
    <property type="entry name" value="Ubiquitin-like"/>
    <property type="match status" value="1"/>
</dbReference>
<reference evidence="4" key="1">
    <citation type="journal article" date="2020" name="Nature">
        <title>Giant virus diversity and host interactions through global metagenomics.</title>
        <authorList>
            <person name="Schulz F."/>
            <person name="Roux S."/>
            <person name="Paez-Espino D."/>
            <person name="Jungbluth S."/>
            <person name="Walsh D.A."/>
            <person name="Denef V.J."/>
            <person name="McMahon K.D."/>
            <person name="Konstantinidis K.T."/>
            <person name="Eloe-Fadrosh E.A."/>
            <person name="Kyrpides N.C."/>
            <person name="Woyke T."/>
        </authorList>
    </citation>
    <scope>NUCLEOTIDE SEQUENCE</scope>
    <source>
        <strain evidence="4">GVMAG-M-3300021425-30</strain>
    </source>
</reference>
<dbReference type="InterPro" id="IPR029071">
    <property type="entry name" value="Ubiquitin-like_domsf"/>
</dbReference>
<proteinExistence type="predicted"/>
<dbReference type="AlphaFoldDB" id="A0A6C0CSA9"/>
<dbReference type="InterPro" id="IPR004241">
    <property type="entry name" value="Atg8-like"/>
</dbReference>
<keyword evidence="3" id="KW-0449">Lipoprotein</keyword>
<organism evidence="4">
    <name type="scientific">viral metagenome</name>
    <dbReference type="NCBI Taxonomy" id="1070528"/>
    <lineage>
        <taxon>unclassified sequences</taxon>
        <taxon>metagenomes</taxon>
        <taxon>organismal metagenomes</taxon>
    </lineage>
</organism>
<evidence type="ECO:0000256" key="1">
    <source>
        <dbReference type="ARBA" id="ARBA00004370"/>
    </source>
</evidence>
<evidence type="ECO:0000256" key="3">
    <source>
        <dbReference type="ARBA" id="ARBA00023288"/>
    </source>
</evidence>
<evidence type="ECO:0000313" key="4">
    <source>
        <dbReference type="EMBL" id="QHT06375.1"/>
    </source>
</evidence>